<evidence type="ECO:0000256" key="4">
    <source>
        <dbReference type="ARBA" id="ARBA00023136"/>
    </source>
</evidence>
<keyword evidence="4 5" id="KW-0472">Membrane</keyword>
<dbReference type="GO" id="GO:0005384">
    <property type="term" value="F:manganese ion transmembrane transporter activity"/>
    <property type="evidence" value="ECO:0007669"/>
    <property type="project" value="InterPro"/>
</dbReference>
<keyword evidence="3 5" id="KW-1133">Transmembrane helix</keyword>
<dbReference type="PANTHER" id="PTHR31851">
    <property type="entry name" value="FE(2+)/MN(2+) TRANSPORTER PCL1"/>
    <property type="match status" value="1"/>
</dbReference>
<dbReference type="AlphaFoldDB" id="A0A931DTP4"/>
<sequence>MTNMNADASAAPVELVEGKPMPNEFPEVEVETHGMGERLNRLRAAVLGANDGIVSVAAVLVGVAGATNDLIAITTAGVAAVIGGAVSMALGEYVSVSSQRDTEKAAIRTERGLHESDPAAEIQHLVQAYRNSGLSEETAIAVAKERTAIDPLKAHLEIHYGIDEEDIVSPWSAAIASFFAFVLGAVLPMIAVVAAPASARVIVTVVVTLIALAITGAISAKLGGANATRAVMRLVIGGALALAVTFGVGYLFGTNVT</sequence>
<dbReference type="InterPro" id="IPR008217">
    <property type="entry name" value="Ccc1_fam"/>
</dbReference>
<evidence type="ECO:0000256" key="2">
    <source>
        <dbReference type="ARBA" id="ARBA00022692"/>
    </source>
</evidence>
<dbReference type="EMBL" id="JADOUE010000001">
    <property type="protein sequence ID" value="MBG6121254.1"/>
    <property type="molecule type" value="Genomic_DNA"/>
</dbReference>
<feature type="transmembrane region" description="Helical" evidence="5">
    <location>
        <begin position="201"/>
        <end position="218"/>
    </location>
</feature>
<evidence type="ECO:0000256" key="3">
    <source>
        <dbReference type="ARBA" id="ARBA00022989"/>
    </source>
</evidence>
<organism evidence="6 7">
    <name type="scientific">Corynebacterium aquatimens</name>
    <dbReference type="NCBI Taxonomy" id="1190508"/>
    <lineage>
        <taxon>Bacteria</taxon>
        <taxon>Bacillati</taxon>
        <taxon>Actinomycetota</taxon>
        <taxon>Actinomycetes</taxon>
        <taxon>Mycobacteriales</taxon>
        <taxon>Corynebacteriaceae</taxon>
        <taxon>Corynebacterium</taxon>
    </lineage>
</organism>
<accession>A0A931DTP4</accession>
<keyword evidence="7" id="KW-1185">Reference proteome</keyword>
<feature type="transmembrane region" description="Helical" evidence="5">
    <location>
        <begin position="173"/>
        <end position="195"/>
    </location>
</feature>
<protein>
    <submittedName>
        <fullName evidence="6">VIT1/CCC1 family predicted Fe2+/Mn2+ transporter</fullName>
    </submittedName>
</protein>
<evidence type="ECO:0000313" key="6">
    <source>
        <dbReference type="EMBL" id="MBG6121254.1"/>
    </source>
</evidence>
<comment type="subcellular location">
    <subcellularLocation>
        <location evidence="1">Endomembrane system</location>
        <topology evidence="1">Multi-pass membrane protein</topology>
    </subcellularLocation>
</comment>
<comment type="caution">
    <text evidence="6">The sequence shown here is derived from an EMBL/GenBank/DDBJ whole genome shotgun (WGS) entry which is preliminary data.</text>
</comment>
<evidence type="ECO:0000256" key="1">
    <source>
        <dbReference type="ARBA" id="ARBA00004127"/>
    </source>
</evidence>
<reference evidence="6" key="1">
    <citation type="submission" date="2020-11" db="EMBL/GenBank/DDBJ databases">
        <title>Sequencing the genomes of 1000 actinobacteria strains.</title>
        <authorList>
            <person name="Klenk H.-P."/>
        </authorList>
    </citation>
    <scope>NUCLEOTIDE SEQUENCE</scope>
    <source>
        <strain evidence="6">DSM 45632</strain>
    </source>
</reference>
<dbReference type="GO" id="GO:0012505">
    <property type="term" value="C:endomembrane system"/>
    <property type="evidence" value="ECO:0007669"/>
    <property type="project" value="UniProtKB-SubCell"/>
</dbReference>
<feature type="transmembrane region" description="Helical" evidence="5">
    <location>
        <begin position="70"/>
        <end position="90"/>
    </location>
</feature>
<evidence type="ECO:0000313" key="7">
    <source>
        <dbReference type="Proteomes" id="UP000658613"/>
    </source>
</evidence>
<dbReference type="GO" id="GO:0030026">
    <property type="term" value="P:intracellular manganese ion homeostasis"/>
    <property type="evidence" value="ECO:0007669"/>
    <property type="project" value="InterPro"/>
</dbReference>
<proteinExistence type="predicted"/>
<keyword evidence="2 5" id="KW-0812">Transmembrane</keyword>
<feature type="transmembrane region" description="Helical" evidence="5">
    <location>
        <begin position="44"/>
        <end position="64"/>
    </location>
</feature>
<name>A0A931DTP4_9CORY</name>
<dbReference type="Proteomes" id="UP000658613">
    <property type="component" value="Unassembled WGS sequence"/>
</dbReference>
<dbReference type="Pfam" id="PF01988">
    <property type="entry name" value="VIT1"/>
    <property type="match status" value="1"/>
</dbReference>
<gene>
    <name evidence="6" type="ORF">IW254_000223</name>
</gene>
<evidence type="ECO:0000256" key="5">
    <source>
        <dbReference type="SAM" id="Phobius"/>
    </source>
</evidence>
<feature type="transmembrane region" description="Helical" evidence="5">
    <location>
        <begin position="230"/>
        <end position="252"/>
    </location>
</feature>
<dbReference type="CDD" id="cd02432">
    <property type="entry name" value="Nodulin-21_like_1"/>
    <property type="match status" value="1"/>
</dbReference>